<keyword evidence="2" id="KW-0812">Transmembrane</keyword>
<dbReference type="HOGENOM" id="CLU_660282_0_0_11"/>
<dbReference type="PATRIC" id="fig|1415166.3.peg.5643"/>
<keyword evidence="2" id="KW-1133">Transmembrane helix</keyword>
<evidence type="ECO:0000313" key="3">
    <source>
        <dbReference type="EMBL" id="AHH20253.1"/>
    </source>
</evidence>
<feature type="region of interest" description="Disordered" evidence="1">
    <location>
        <begin position="387"/>
        <end position="416"/>
    </location>
</feature>
<keyword evidence="2" id="KW-0472">Membrane</keyword>
<dbReference type="Proteomes" id="UP000019150">
    <property type="component" value="Chromosome"/>
</dbReference>
<name>W5TMN2_9NOCA</name>
<evidence type="ECO:0000313" key="4">
    <source>
        <dbReference type="Proteomes" id="UP000019150"/>
    </source>
</evidence>
<evidence type="ECO:0000256" key="1">
    <source>
        <dbReference type="SAM" id="MobiDB-lite"/>
    </source>
</evidence>
<keyword evidence="4" id="KW-1185">Reference proteome</keyword>
<proteinExistence type="predicted"/>
<dbReference type="KEGG" id="nno:NONO_c54730"/>
<organism evidence="3 4">
    <name type="scientific">Nocardia nova SH22a</name>
    <dbReference type="NCBI Taxonomy" id="1415166"/>
    <lineage>
        <taxon>Bacteria</taxon>
        <taxon>Bacillati</taxon>
        <taxon>Actinomycetota</taxon>
        <taxon>Actinomycetes</taxon>
        <taxon>Mycobacteriales</taxon>
        <taxon>Nocardiaceae</taxon>
        <taxon>Nocardia</taxon>
    </lineage>
</organism>
<dbReference type="STRING" id="1415166.NONO_c54730"/>
<accession>W5TMN2</accession>
<evidence type="ECO:0000256" key="2">
    <source>
        <dbReference type="SAM" id="Phobius"/>
    </source>
</evidence>
<reference evidence="3 4" key="1">
    <citation type="journal article" date="2014" name="Appl. Environ. Microbiol.">
        <title>Insights into the Microbial Degradation of Rubber and Gutta-Percha by Analysis of the Complete Genome of Nocardia nova SH22a.</title>
        <authorList>
            <person name="Luo Q."/>
            <person name="Hiessl S."/>
            <person name="Poehlein A."/>
            <person name="Daniel R."/>
            <person name="Steinbuchel A."/>
        </authorList>
    </citation>
    <scope>NUCLEOTIDE SEQUENCE [LARGE SCALE GENOMIC DNA]</scope>
    <source>
        <strain evidence="3">SH22a</strain>
    </source>
</reference>
<dbReference type="Gene3D" id="2.160.20.80">
    <property type="entry name" value="E3 ubiquitin-protein ligase SopA"/>
    <property type="match status" value="1"/>
</dbReference>
<feature type="transmembrane region" description="Helical" evidence="2">
    <location>
        <begin position="47"/>
        <end position="65"/>
    </location>
</feature>
<gene>
    <name evidence="3" type="ORF">NONO_c54730</name>
</gene>
<sequence>MQRSALLVAVVSVVVGALAIAAFAWWVLWLLLGAKADTPNQLDLTKIALSVSAGVGGAVALVVAYRRQRDNERGRFAQVFGAAAAQLGNADVAVRMAGVYAMAGVADEFAARGRRQQCIDVLCGYLRLPYDPADGATHLSSRTTTDGADGAEVQRVYQVRQNDREVRRTIVAVIVSHLRRRAEISWSDCDFNFDDAVLEDVDFRWAVFAGGHTHLRGTRFIGERSANFENVEFIGTHVTFHSARFDSDALFGGTLFTPSPGEGTNGRAGTSFVGAVFNGAADFTDTEFGGPRTRFTGARFTGPSASFTRARFTAASTYFDAARFEGTRTRFDGAHIGGARITFAGTRFGAERTVFDQARIGGPAAADFTGVTYSGTVSVDGSVLHGWPGPGSVAPQPTAESETPGDTAPGPVPAQI</sequence>
<evidence type="ECO:0008006" key="5">
    <source>
        <dbReference type="Google" id="ProtNLM"/>
    </source>
</evidence>
<dbReference type="AlphaFoldDB" id="W5TMN2"/>
<protein>
    <recommendedName>
        <fullName evidence="5">Pentapeptide repeat-containing protein</fullName>
    </recommendedName>
</protein>
<dbReference type="eggNOG" id="COG1357">
    <property type="taxonomic scope" value="Bacteria"/>
</dbReference>
<dbReference type="EMBL" id="CP006850">
    <property type="protein sequence ID" value="AHH20253.1"/>
    <property type="molecule type" value="Genomic_DNA"/>
</dbReference>
<feature type="transmembrane region" description="Helical" evidence="2">
    <location>
        <begin position="7"/>
        <end position="27"/>
    </location>
</feature>